<dbReference type="EMBL" id="QEAN01000160">
    <property type="protein sequence ID" value="TPX45068.1"/>
    <property type="molecule type" value="Genomic_DNA"/>
</dbReference>
<evidence type="ECO:0000259" key="2">
    <source>
        <dbReference type="PROSITE" id="PS50969"/>
    </source>
</evidence>
<comment type="subunit">
    <text evidence="1">Component of the TIM23 complex.</text>
</comment>
<dbReference type="Proteomes" id="UP000317494">
    <property type="component" value="Unassembled WGS sequence"/>
</dbReference>
<dbReference type="Gene3D" id="3.40.50.1000">
    <property type="entry name" value="HAD superfamily/HAD-like"/>
    <property type="match status" value="1"/>
</dbReference>
<dbReference type="Proteomes" id="UP000320475">
    <property type="component" value="Unassembled WGS sequence"/>
</dbReference>
<evidence type="ECO:0000313" key="3">
    <source>
        <dbReference type="EMBL" id="TPX40247.1"/>
    </source>
</evidence>
<keyword evidence="1" id="KW-0496">Mitochondrion</keyword>
<keyword evidence="1" id="KW-0811">Translocation</keyword>
<evidence type="ECO:0000313" key="6">
    <source>
        <dbReference type="Proteomes" id="UP000320475"/>
    </source>
</evidence>
<comment type="similarity">
    <text evidence="1">Belongs to the TIM50 family.</text>
</comment>
<dbReference type="PANTHER" id="PTHR12210">
    <property type="entry name" value="DULLARD PROTEIN PHOSPHATASE"/>
    <property type="match status" value="1"/>
</dbReference>
<name>A0A507D1B6_9FUNG</name>
<dbReference type="AlphaFoldDB" id="A0A507D1B6"/>
<dbReference type="STRING" id="286115.A0A507D1B6"/>
<dbReference type="OrthoDB" id="1711508at2759"/>
<dbReference type="VEuPathDB" id="FungiDB:SeMB42_g04120"/>
<keyword evidence="1" id="KW-0809">Transit peptide</keyword>
<dbReference type="EMBL" id="QEAM01000403">
    <property type="protein sequence ID" value="TPX40247.1"/>
    <property type="molecule type" value="Genomic_DNA"/>
</dbReference>
<evidence type="ECO:0000313" key="4">
    <source>
        <dbReference type="EMBL" id="TPX45068.1"/>
    </source>
</evidence>
<dbReference type="InterPro" id="IPR023214">
    <property type="entry name" value="HAD_sf"/>
</dbReference>
<keyword evidence="1" id="KW-0653">Protein transport</keyword>
<dbReference type="SMART" id="SM00577">
    <property type="entry name" value="CPDc"/>
    <property type="match status" value="1"/>
</dbReference>
<proteinExistence type="inferred from homology"/>
<dbReference type="GO" id="GO:0005744">
    <property type="term" value="C:TIM23 mitochondrial import inner membrane translocase complex"/>
    <property type="evidence" value="ECO:0007669"/>
    <property type="project" value="UniProtKB-UniRule"/>
</dbReference>
<comment type="caution">
    <text evidence="4">The sequence shown here is derived from an EMBL/GenBank/DDBJ whole genome shotgun (WGS) entry which is preliminary data.</text>
</comment>
<keyword evidence="1" id="KW-0813">Transport</keyword>
<dbReference type="InterPro" id="IPR036412">
    <property type="entry name" value="HAD-like_sf"/>
</dbReference>
<dbReference type="InterPro" id="IPR004274">
    <property type="entry name" value="FCP1_dom"/>
</dbReference>
<dbReference type="SUPFAM" id="SSF56784">
    <property type="entry name" value="HAD-like"/>
    <property type="match status" value="1"/>
</dbReference>
<accession>A0A507D1B6</accession>
<reference evidence="5 6" key="1">
    <citation type="journal article" date="2019" name="Sci. Rep.">
        <title>Comparative genomics of chytrid fungi reveal insights into the obligate biotrophic and pathogenic lifestyle of Synchytrium endobioticum.</title>
        <authorList>
            <person name="van de Vossenberg B.T.L.H."/>
            <person name="Warris S."/>
            <person name="Nguyen H.D.T."/>
            <person name="van Gent-Pelzer M.P.E."/>
            <person name="Joly D.L."/>
            <person name="van de Geest H.C."/>
            <person name="Bonants P.J.M."/>
            <person name="Smith D.S."/>
            <person name="Levesque C.A."/>
            <person name="van der Lee T.A.J."/>
        </authorList>
    </citation>
    <scope>NUCLEOTIDE SEQUENCE [LARGE SCALE GENOMIC DNA]</scope>
    <source>
        <strain evidence="3 6">LEV6574</strain>
        <strain evidence="4 5">MB42</strain>
    </source>
</reference>
<feature type="domain" description="FCP1 homology" evidence="2">
    <location>
        <begin position="3"/>
        <end position="196"/>
    </location>
</feature>
<protein>
    <recommendedName>
        <fullName evidence="1">Mitochondrial import inner membrane translocase subunit TIM50</fullName>
    </recommendedName>
</protein>
<dbReference type="InterPro" id="IPR050365">
    <property type="entry name" value="TIM50"/>
</dbReference>
<comment type="subcellular location">
    <subcellularLocation>
        <location evidence="1">Mitochondrion inner membrane</location>
        <topology evidence="1">Single-pass membrane protein</topology>
    </subcellularLocation>
</comment>
<keyword evidence="5" id="KW-1185">Reference proteome</keyword>
<dbReference type="GO" id="GO:0015031">
    <property type="term" value="P:protein transport"/>
    <property type="evidence" value="ECO:0007669"/>
    <property type="project" value="UniProtKB-KW"/>
</dbReference>
<evidence type="ECO:0000256" key="1">
    <source>
        <dbReference type="RuleBase" id="RU365079"/>
    </source>
</evidence>
<dbReference type="Pfam" id="PF03031">
    <property type="entry name" value="NIF"/>
    <property type="match status" value="1"/>
</dbReference>
<sequence>MAGPRPRILVILDLNGTIIDRVKDRADRKLASANPHCPEPHFTSNAARIYLRPHLEFFLSALFSNFTVAAWTSAQPSNAVPMARGVFGRHFDKLAFVWDRTHCSAVREGRKDHSSIKDLTKVWTHSAWAAGSGATLATAGRAWTPSNTILVDDTPYKASYTPHNILAIPTFSVRDPAVDPKHDTALLAVTAYLLELQRALCAAAHTATVDVRPFLASIPLAVQEPAHIRVWPHTTAAAHLGPPPCAAPAWHMLPYTGLPVAAPSDADYSSYSTPPMYNVYSDNNNYAWAHAAPPPPSPMMGHLLTWPAETNHPALEYPDHWTRWPHIPIVTALPNGHLTPRHGDALPHIEEIDVRNIIDSGSGRESRVLTRSATRGPRAFPYRSDVRRQQHTIVNMTHTRVKRAQIDR</sequence>
<comment type="function">
    <text evidence="1">Essential component of the TIM23 complex, a complex that mediates the translocation of transit peptide-containing proteins across the mitochondrial inner membrane.</text>
</comment>
<gene>
    <name evidence="3" type="ORF">SeLEV6574_g06719</name>
    <name evidence="4" type="ORF">SeMB42_g04120</name>
</gene>
<dbReference type="PROSITE" id="PS50969">
    <property type="entry name" value="FCP1"/>
    <property type="match status" value="1"/>
</dbReference>
<evidence type="ECO:0000313" key="5">
    <source>
        <dbReference type="Proteomes" id="UP000317494"/>
    </source>
</evidence>
<organism evidence="4 5">
    <name type="scientific">Synchytrium endobioticum</name>
    <dbReference type="NCBI Taxonomy" id="286115"/>
    <lineage>
        <taxon>Eukaryota</taxon>
        <taxon>Fungi</taxon>
        <taxon>Fungi incertae sedis</taxon>
        <taxon>Chytridiomycota</taxon>
        <taxon>Chytridiomycota incertae sedis</taxon>
        <taxon>Chytridiomycetes</taxon>
        <taxon>Synchytriales</taxon>
        <taxon>Synchytriaceae</taxon>
        <taxon>Synchytrium</taxon>
    </lineage>
</organism>